<gene>
    <name evidence="1" type="ORF">RM190_08520</name>
</gene>
<protein>
    <submittedName>
        <fullName evidence="1">DUF2190 family protein</fullName>
    </submittedName>
</protein>
<dbReference type="RefSeq" id="WP_311758991.1">
    <property type="nucleotide sequence ID" value="NZ_JAVRQI010000005.1"/>
</dbReference>
<dbReference type="EMBL" id="JAVRQI010000005">
    <property type="protein sequence ID" value="MDT1061897.1"/>
    <property type="molecule type" value="Genomic_DNA"/>
</dbReference>
<evidence type="ECO:0000313" key="1">
    <source>
        <dbReference type="EMBL" id="MDT1061897.1"/>
    </source>
</evidence>
<dbReference type="PIRSF" id="PIRSF030771">
    <property type="entry name" value="UCP030771"/>
    <property type="match status" value="1"/>
</dbReference>
<reference evidence="2" key="1">
    <citation type="submission" date="2023-07" db="EMBL/GenBank/DDBJ databases">
        <title>Characterization of two Paracoccaceae strains isolated from Phycosphere and proposal of Xinfangfangia lacusdiani sp. nov.</title>
        <authorList>
            <person name="Deng Y."/>
            <person name="Zhang Y.Q."/>
        </authorList>
    </citation>
    <scope>NUCLEOTIDE SEQUENCE [LARGE SCALE GENOMIC DNA]</scope>
    <source>
        <strain evidence="2">CPCC 101403</strain>
    </source>
</reference>
<dbReference type="Proteomes" id="UP001251085">
    <property type="component" value="Unassembled WGS sequence"/>
</dbReference>
<sequence>MKNWIQPGEHITLAMAAAVTSGAGVLVGDIFGVAQGDAGIGEAVILVRRGVFELPKTSAQAWTAGAKVYWDDTGKVVTTTASGNKLIGAAVEVAASPSATGIVLLDGVIR</sequence>
<comment type="caution">
    <text evidence="1">The sequence shown here is derived from an EMBL/GenBank/DDBJ whole genome shotgun (WGS) entry which is preliminary data.</text>
</comment>
<accession>A0ABU3EDL9</accession>
<organism evidence="1 2">
    <name type="scientific">Paracoccus broussonetiae</name>
    <dbReference type="NCBI Taxonomy" id="3075834"/>
    <lineage>
        <taxon>Bacteria</taxon>
        <taxon>Pseudomonadati</taxon>
        <taxon>Pseudomonadota</taxon>
        <taxon>Alphaproteobacteria</taxon>
        <taxon>Rhodobacterales</taxon>
        <taxon>Paracoccaceae</taxon>
        <taxon>Paracoccus</taxon>
    </lineage>
</organism>
<name>A0ABU3EDL9_9RHOB</name>
<evidence type="ECO:0000313" key="2">
    <source>
        <dbReference type="Proteomes" id="UP001251085"/>
    </source>
</evidence>
<dbReference type="Pfam" id="PF09956">
    <property type="entry name" value="Phage_cement_2"/>
    <property type="match status" value="1"/>
</dbReference>
<keyword evidence="2" id="KW-1185">Reference proteome</keyword>
<dbReference type="InterPro" id="IPR011231">
    <property type="entry name" value="Phage_VT1-Sakai_H0018"/>
</dbReference>
<proteinExistence type="predicted"/>